<sequence length="87" mass="10343">MESDSTLMKLSSFSRDSEPNSDDWLDWHCVFVSSKSQHGLLQQQCYLNRDIQRRRRHFDRLQESHGSCYIPAKASQNERRRVGWISL</sequence>
<organism evidence="2 3">
    <name type="scientific">Trichonephila inaurata madagascariensis</name>
    <dbReference type="NCBI Taxonomy" id="2747483"/>
    <lineage>
        <taxon>Eukaryota</taxon>
        <taxon>Metazoa</taxon>
        <taxon>Ecdysozoa</taxon>
        <taxon>Arthropoda</taxon>
        <taxon>Chelicerata</taxon>
        <taxon>Arachnida</taxon>
        <taxon>Araneae</taxon>
        <taxon>Araneomorphae</taxon>
        <taxon>Entelegynae</taxon>
        <taxon>Araneoidea</taxon>
        <taxon>Nephilidae</taxon>
        <taxon>Trichonephila</taxon>
        <taxon>Trichonephila inaurata</taxon>
    </lineage>
</organism>
<proteinExistence type="predicted"/>
<name>A0A8X6YEK2_9ARAC</name>
<feature type="region of interest" description="Disordered" evidence="1">
    <location>
        <begin position="1"/>
        <end position="20"/>
    </location>
</feature>
<accession>A0A8X6YEK2</accession>
<dbReference type="EMBL" id="BMAV01018337">
    <property type="protein sequence ID" value="GFY70572.1"/>
    <property type="molecule type" value="Genomic_DNA"/>
</dbReference>
<dbReference type="AlphaFoldDB" id="A0A8X6YEK2"/>
<dbReference type="Proteomes" id="UP000886998">
    <property type="component" value="Unassembled WGS sequence"/>
</dbReference>
<evidence type="ECO:0000313" key="3">
    <source>
        <dbReference type="Proteomes" id="UP000886998"/>
    </source>
</evidence>
<evidence type="ECO:0000313" key="2">
    <source>
        <dbReference type="EMBL" id="GFY70572.1"/>
    </source>
</evidence>
<keyword evidence="3" id="KW-1185">Reference proteome</keyword>
<comment type="caution">
    <text evidence="2">The sequence shown here is derived from an EMBL/GenBank/DDBJ whole genome shotgun (WGS) entry which is preliminary data.</text>
</comment>
<reference evidence="2" key="1">
    <citation type="submission" date="2020-08" db="EMBL/GenBank/DDBJ databases">
        <title>Multicomponent nature underlies the extraordinary mechanical properties of spider dragline silk.</title>
        <authorList>
            <person name="Kono N."/>
            <person name="Nakamura H."/>
            <person name="Mori M."/>
            <person name="Yoshida Y."/>
            <person name="Ohtoshi R."/>
            <person name="Malay A.D."/>
            <person name="Moran D.A.P."/>
            <person name="Tomita M."/>
            <person name="Numata K."/>
            <person name="Arakawa K."/>
        </authorList>
    </citation>
    <scope>NUCLEOTIDE SEQUENCE</scope>
</reference>
<protein>
    <submittedName>
        <fullName evidence="2">Uncharacterized protein</fullName>
    </submittedName>
</protein>
<evidence type="ECO:0000256" key="1">
    <source>
        <dbReference type="SAM" id="MobiDB-lite"/>
    </source>
</evidence>
<feature type="compositionally biased region" description="Polar residues" evidence="1">
    <location>
        <begin position="1"/>
        <end position="14"/>
    </location>
</feature>
<gene>
    <name evidence="2" type="ORF">TNIN_129321</name>
</gene>